<evidence type="ECO:0000313" key="3">
    <source>
        <dbReference type="Proteomes" id="UP000298061"/>
    </source>
</evidence>
<keyword evidence="3" id="KW-1185">Reference proteome</keyword>
<feature type="compositionally biased region" description="Basic residues" evidence="1">
    <location>
        <begin position="52"/>
        <end position="61"/>
    </location>
</feature>
<dbReference type="Proteomes" id="UP000298061">
    <property type="component" value="Unassembled WGS sequence"/>
</dbReference>
<accession>A0A4Z0A608</accession>
<organism evidence="2 3">
    <name type="scientific">Hericium alpestre</name>
    <dbReference type="NCBI Taxonomy" id="135208"/>
    <lineage>
        <taxon>Eukaryota</taxon>
        <taxon>Fungi</taxon>
        <taxon>Dikarya</taxon>
        <taxon>Basidiomycota</taxon>
        <taxon>Agaricomycotina</taxon>
        <taxon>Agaricomycetes</taxon>
        <taxon>Russulales</taxon>
        <taxon>Hericiaceae</taxon>
        <taxon>Hericium</taxon>
    </lineage>
</organism>
<name>A0A4Z0A608_9AGAM</name>
<sequence>MTEETRHSPVNGDGTPAPDSEQTSETVPGSAIASAFGESPPPQASTVVSSKPKLKRNRIVL</sequence>
<reference evidence="2 3" key="1">
    <citation type="submission" date="2019-02" db="EMBL/GenBank/DDBJ databases">
        <title>Genome sequencing of the rare red list fungi Hericium alpestre (H. flagellum).</title>
        <authorList>
            <person name="Buettner E."/>
            <person name="Kellner H."/>
        </authorList>
    </citation>
    <scope>NUCLEOTIDE SEQUENCE [LARGE SCALE GENOMIC DNA]</scope>
    <source>
        <strain evidence="2 3">DSM 108284</strain>
    </source>
</reference>
<proteinExistence type="predicted"/>
<comment type="caution">
    <text evidence="2">The sequence shown here is derived from an EMBL/GenBank/DDBJ whole genome shotgun (WGS) entry which is preliminary data.</text>
</comment>
<gene>
    <name evidence="2" type="ORF">EWM64_g2204</name>
</gene>
<dbReference type="EMBL" id="SFCI01000171">
    <property type="protein sequence ID" value="TFY81804.1"/>
    <property type="molecule type" value="Genomic_DNA"/>
</dbReference>
<feature type="region of interest" description="Disordered" evidence="1">
    <location>
        <begin position="1"/>
        <end position="61"/>
    </location>
</feature>
<protein>
    <submittedName>
        <fullName evidence="2">Uncharacterized protein</fullName>
    </submittedName>
</protein>
<evidence type="ECO:0000313" key="2">
    <source>
        <dbReference type="EMBL" id="TFY81804.1"/>
    </source>
</evidence>
<dbReference type="AlphaFoldDB" id="A0A4Z0A608"/>
<evidence type="ECO:0000256" key="1">
    <source>
        <dbReference type="SAM" id="MobiDB-lite"/>
    </source>
</evidence>